<dbReference type="Pfam" id="PF05239">
    <property type="entry name" value="PRC"/>
    <property type="match status" value="1"/>
</dbReference>
<dbReference type="Gene3D" id="2.30.30.240">
    <property type="entry name" value="PRC-barrel domain"/>
    <property type="match status" value="1"/>
</dbReference>
<keyword evidence="3" id="KW-1185">Reference proteome</keyword>
<organism evidence="2 3">
    <name type="scientific">Methanococcoides burtonii (strain DSM 6242 / NBRC 107633 / OCM 468 / ACE-M)</name>
    <dbReference type="NCBI Taxonomy" id="259564"/>
    <lineage>
        <taxon>Archaea</taxon>
        <taxon>Methanobacteriati</taxon>
        <taxon>Methanobacteriota</taxon>
        <taxon>Stenosarchaea group</taxon>
        <taxon>Methanomicrobia</taxon>
        <taxon>Methanosarcinales</taxon>
        <taxon>Methanosarcinaceae</taxon>
        <taxon>Methanococcoides</taxon>
    </lineage>
</organism>
<dbReference type="SUPFAM" id="SSF50346">
    <property type="entry name" value="PRC-barrel domain"/>
    <property type="match status" value="1"/>
</dbReference>
<dbReference type="PANTHER" id="PTHR38137:SF2">
    <property type="entry name" value="PRC-BARREL DOMAIN-CONTAINING PROTEIN"/>
    <property type="match status" value="1"/>
</dbReference>
<dbReference type="STRING" id="259564.Mbur_2035"/>
<dbReference type="HOGENOM" id="CLU_174517_0_0_2"/>
<dbReference type="KEGG" id="mbu:Mbur_2035"/>
<dbReference type="PANTHER" id="PTHR38137">
    <property type="entry name" value="PRC-BARREL DOMAIN PROTEIN"/>
    <property type="match status" value="1"/>
</dbReference>
<gene>
    <name evidence="2" type="ordered locus">Mbur_2035</name>
</gene>
<reference evidence="3" key="1">
    <citation type="journal article" date="2009" name="ISME J.">
        <title>The genome sequence of the psychrophilic archaeon, Methanococcoides burtonii: the role of genome evolution in cold adaptation.</title>
        <authorList>
            <person name="Allen M.A."/>
            <person name="Lauro F.M."/>
            <person name="Williams T.J."/>
            <person name="Burg D."/>
            <person name="Siddiqui K.S."/>
            <person name="De Francisci D."/>
            <person name="Chong K.W."/>
            <person name="Pilak O."/>
            <person name="Chew H.H."/>
            <person name="De Maere M.Z."/>
            <person name="Ting L."/>
            <person name="Katrib M."/>
            <person name="Ng C."/>
            <person name="Sowers K.R."/>
            <person name="Galperin M.Y."/>
            <person name="Anderson I.J."/>
            <person name="Ivanova N."/>
            <person name="Dalin E."/>
            <person name="Martinez M."/>
            <person name="Lapidus A."/>
            <person name="Hauser L."/>
            <person name="Land M."/>
            <person name="Thomas T."/>
            <person name="Cavicchioli R."/>
        </authorList>
    </citation>
    <scope>NUCLEOTIDE SEQUENCE [LARGE SCALE GENOMIC DNA]</scope>
    <source>
        <strain evidence="3">DSM 6242 / NBRC 107633 / OCM 468 / ACE-M</strain>
    </source>
</reference>
<feature type="domain" description="PRC-barrel" evidence="1">
    <location>
        <begin position="5"/>
        <end position="79"/>
    </location>
</feature>
<dbReference type="EMBL" id="CP000300">
    <property type="protein sequence ID" value="ABE52911.1"/>
    <property type="molecule type" value="Genomic_DNA"/>
</dbReference>
<dbReference type="Proteomes" id="UP000001979">
    <property type="component" value="Chromosome"/>
</dbReference>
<proteinExistence type="predicted"/>
<dbReference type="AlphaFoldDB" id="Q12UG5"/>
<accession>Q12UG5</accession>
<evidence type="ECO:0000313" key="3">
    <source>
        <dbReference type="Proteomes" id="UP000001979"/>
    </source>
</evidence>
<evidence type="ECO:0000313" key="2">
    <source>
        <dbReference type="EMBL" id="ABE52911.1"/>
    </source>
</evidence>
<dbReference type="InterPro" id="IPR011033">
    <property type="entry name" value="PRC_barrel-like_sf"/>
</dbReference>
<evidence type="ECO:0000259" key="1">
    <source>
        <dbReference type="Pfam" id="PF05239"/>
    </source>
</evidence>
<name>Q12UG5_METBU</name>
<protein>
    <submittedName>
        <fullName evidence="2">Protein with PRC-barrel domain</fullName>
    </submittedName>
</protein>
<dbReference type="InterPro" id="IPR027275">
    <property type="entry name" value="PRC-brl_dom"/>
</dbReference>
<sequence>MMAKVFAKNLSNKQVMATDGTELGVLNNIVMENKTGELEDLIIKPDIGLDTSKYQKDGQYIIVSFDAVSAIKDYIVVDKIMAKSLAHNSL</sequence>